<dbReference type="SUPFAM" id="SSF52540">
    <property type="entry name" value="P-loop containing nucleoside triphosphate hydrolases"/>
    <property type="match status" value="1"/>
</dbReference>
<dbReference type="InterPro" id="IPR027417">
    <property type="entry name" value="P-loop_NTPase"/>
</dbReference>
<dbReference type="InterPro" id="IPR000850">
    <property type="entry name" value="Adenylat/UMP-CMP_kin"/>
</dbReference>
<evidence type="ECO:0000313" key="5">
    <source>
        <dbReference type="EMBL" id="OGZ17463.1"/>
    </source>
</evidence>
<dbReference type="EMBL" id="MHLV01000025">
    <property type="protein sequence ID" value="OGZ17463.1"/>
    <property type="molecule type" value="Genomic_DNA"/>
</dbReference>
<reference evidence="5 6" key="1">
    <citation type="journal article" date="2016" name="Nat. Commun.">
        <title>Thousands of microbial genomes shed light on interconnected biogeochemical processes in an aquifer system.</title>
        <authorList>
            <person name="Anantharaman K."/>
            <person name="Brown C.T."/>
            <person name="Hug L.A."/>
            <person name="Sharon I."/>
            <person name="Castelle C.J."/>
            <person name="Probst A.J."/>
            <person name="Thomas B.C."/>
            <person name="Singh A."/>
            <person name="Wilkins M.J."/>
            <person name="Karaoz U."/>
            <person name="Brodie E.L."/>
            <person name="Williams K.H."/>
            <person name="Hubbard S.S."/>
            <person name="Banfield J.F."/>
        </authorList>
    </citation>
    <scope>NUCLEOTIDE SEQUENCE [LARGE SCALE GENOMIC DNA]</scope>
</reference>
<gene>
    <name evidence="5" type="ORF">A2Z78_00795</name>
</gene>
<evidence type="ECO:0008006" key="7">
    <source>
        <dbReference type="Google" id="ProtNLM"/>
    </source>
</evidence>
<dbReference type="AlphaFoldDB" id="A0A1G2DV80"/>
<keyword evidence="1" id="KW-0808">Transferase</keyword>
<evidence type="ECO:0000313" key="6">
    <source>
        <dbReference type="Proteomes" id="UP000176752"/>
    </source>
</evidence>
<protein>
    <recommendedName>
        <fullName evidence="7">Adenylate kinase</fullName>
    </recommendedName>
</protein>
<name>A0A1G2DV80_9BACT</name>
<dbReference type="Pfam" id="PF00406">
    <property type="entry name" value="ADK"/>
    <property type="match status" value="1"/>
</dbReference>
<comment type="caution">
    <text evidence="5">The sequence shown here is derived from an EMBL/GenBank/DDBJ whole genome shotgun (WGS) entry which is preliminary data.</text>
</comment>
<evidence type="ECO:0000256" key="1">
    <source>
        <dbReference type="ARBA" id="ARBA00022679"/>
    </source>
</evidence>
<dbReference type="PROSITE" id="PS00113">
    <property type="entry name" value="ADENYLATE_KINASE"/>
    <property type="match status" value="1"/>
</dbReference>
<sequence>MSKFPIFKTKTEGLRSFNLTDPKERRLYFDLKAGKEIKKLRNYLKRGNTFIAYLLGKKNSGKGTYTKLFMEAVDGERIAQISIGDLVRKTHQEAANKNKKRELINFLERNYRGFLPIKDALQALMARSTKDLLPAEFILALVKKEIIATKRKALFIDGFPRELDQVSYSLFFRDLIDHREDPDIFVLIDVPDSVINERMKWRVVCPHCQSSKNLKLYLSKKIKYNDKGKSFYFICDNLKCKEIKMIPKEGDELGTKPIRKRLELDEKLINQAFSLYGIPKVLLRNSVPVKEAKKYVDDYEITPEYIFEWNKKSQKVEIIEKPWVVPDNEGISSYSLLPPPVAVSMIKQIANILCP</sequence>
<dbReference type="PANTHER" id="PTHR23359">
    <property type="entry name" value="NUCLEOTIDE KINASE"/>
    <property type="match status" value="1"/>
</dbReference>
<evidence type="ECO:0000256" key="4">
    <source>
        <dbReference type="ARBA" id="ARBA00022777"/>
    </source>
</evidence>
<dbReference type="Gene3D" id="3.40.50.300">
    <property type="entry name" value="P-loop containing nucleotide triphosphate hydrolases"/>
    <property type="match status" value="1"/>
</dbReference>
<proteinExistence type="predicted"/>
<dbReference type="GO" id="GO:0005524">
    <property type="term" value="F:ATP binding"/>
    <property type="evidence" value="ECO:0007669"/>
    <property type="project" value="InterPro"/>
</dbReference>
<dbReference type="STRING" id="1801660.A2Z78_00795"/>
<keyword evidence="2" id="KW-0545">Nucleotide biosynthesis</keyword>
<accession>A0A1G2DV80</accession>
<evidence type="ECO:0000256" key="2">
    <source>
        <dbReference type="ARBA" id="ARBA00022727"/>
    </source>
</evidence>
<dbReference type="GO" id="GO:0019205">
    <property type="term" value="F:nucleobase-containing compound kinase activity"/>
    <property type="evidence" value="ECO:0007669"/>
    <property type="project" value="InterPro"/>
</dbReference>
<dbReference type="GO" id="GO:0009165">
    <property type="term" value="P:nucleotide biosynthetic process"/>
    <property type="evidence" value="ECO:0007669"/>
    <property type="project" value="UniProtKB-KW"/>
</dbReference>
<organism evidence="5 6">
    <name type="scientific">Candidatus Nealsonbacteria bacterium RBG_13_36_15</name>
    <dbReference type="NCBI Taxonomy" id="1801660"/>
    <lineage>
        <taxon>Bacteria</taxon>
        <taxon>Candidatus Nealsoniibacteriota</taxon>
    </lineage>
</organism>
<evidence type="ECO:0000256" key="3">
    <source>
        <dbReference type="ARBA" id="ARBA00022741"/>
    </source>
</evidence>
<dbReference type="InterPro" id="IPR033690">
    <property type="entry name" value="Adenylat_kinase_CS"/>
</dbReference>
<keyword evidence="3" id="KW-0547">Nucleotide-binding</keyword>
<keyword evidence="4" id="KW-0418">Kinase</keyword>
<dbReference type="Proteomes" id="UP000176752">
    <property type="component" value="Unassembled WGS sequence"/>
</dbReference>